<dbReference type="RefSeq" id="WP_261298542.1">
    <property type="nucleotide sequence ID" value="NZ_JAMTCD010000011.1"/>
</dbReference>
<evidence type="ECO:0000313" key="2">
    <source>
        <dbReference type="EMBL" id="MCT7942165.1"/>
    </source>
</evidence>
<comment type="caution">
    <text evidence="2">The sequence shown here is derived from an EMBL/GenBank/DDBJ whole genome shotgun (WGS) entry which is preliminary data.</text>
</comment>
<accession>A0A9X2WMT0</accession>
<dbReference type="Proteomes" id="UP001155546">
    <property type="component" value="Unassembled WGS sequence"/>
</dbReference>
<organism evidence="2 3">
    <name type="scientific">Shewanella holmiensis</name>
    <dbReference type="NCBI Taxonomy" id="2952222"/>
    <lineage>
        <taxon>Bacteria</taxon>
        <taxon>Pseudomonadati</taxon>
        <taxon>Pseudomonadota</taxon>
        <taxon>Gammaproteobacteria</taxon>
        <taxon>Alteromonadales</taxon>
        <taxon>Shewanellaceae</taxon>
        <taxon>Shewanella</taxon>
    </lineage>
</organism>
<keyword evidence="3" id="KW-1185">Reference proteome</keyword>
<evidence type="ECO:0000313" key="3">
    <source>
        <dbReference type="Proteomes" id="UP001155546"/>
    </source>
</evidence>
<dbReference type="PROSITE" id="PS51257">
    <property type="entry name" value="PROKAR_LIPOPROTEIN"/>
    <property type="match status" value="1"/>
</dbReference>
<feature type="chain" id="PRO_5040737372" description="Lipoprotein" evidence="1">
    <location>
        <begin position="23"/>
        <end position="80"/>
    </location>
</feature>
<dbReference type="AlphaFoldDB" id="A0A9X2WMT0"/>
<sequence length="80" mass="8710">MKKISLLSLILMTSLIGCSENAETTGQAAVGADKDEHGCIASAGYMWCAKTNKCERPWELAEQAGFEHNQSNVEAYCKPE</sequence>
<evidence type="ECO:0000256" key="1">
    <source>
        <dbReference type="SAM" id="SignalP"/>
    </source>
</evidence>
<keyword evidence="1" id="KW-0732">Signal</keyword>
<proteinExistence type="predicted"/>
<gene>
    <name evidence="2" type="ORF">NE535_10215</name>
</gene>
<protein>
    <recommendedName>
        <fullName evidence="4">Lipoprotein</fullName>
    </recommendedName>
</protein>
<feature type="signal peptide" evidence="1">
    <location>
        <begin position="1"/>
        <end position="22"/>
    </location>
</feature>
<name>A0A9X2WMT0_9GAMM</name>
<dbReference type="EMBL" id="JAMTCD010000011">
    <property type="protein sequence ID" value="MCT7942165.1"/>
    <property type="molecule type" value="Genomic_DNA"/>
</dbReference>
<evidence type="ECO:0008006" key="4">
    <source>
        <dbReference type="Google" id="ProtNLM"/>
    </source>
</evidence>
<reference evidence="2" key="1">
    <citation type="journal article" date="2023" name="Int. J. Syst. Evol. Microbiol.">
        <title>&lt;i&gt;Shewanella septentrionalis&lt;/i&gt; sp. nov. and &lt;i&gt;Shewanella holmiensis&lt;/i&gt; sp. nov., isolated from Baltic Sea water and sediments.</title>
        <authorList>
            <person name="Martin-Rodriguez A.J."/>
            <person name="Thorell K."/>
            <person name="Joffre E."/>
            <person name="Jensie-Markopoulos S."/>
            <person name="Moore E.R.B."/>
            <person name="Sjoling A."/>
        </authorList>
    </citation>
    <scope>NUCLEOTIDE SEQUENCE</scope>
    <source>
        <strain evidence="2">SP1S2-7</strain>
    </source>
</reference>